<dbReference type="EMBL" id="CP030057">
    <property type="protein sequence ID" value="QOZ58108.1"/>
    <property type="molecule type" value="Genomic_DNA"/>
</dbReference>
<dbReference type="Pfam" id="PF12833">
    <property type="entry name" value="HTH_18"/>
    <property type="match status" value="1"/>
</dbReference>
<dbReference type="InterPro" id="IPR009057">
    <property type="entry name" value="Homeodomain-like_sf"/>
</dbReference>
<feature type="transmembrane region" description="Helical" evidence="4">
    <location>
        <begin position="95"/>
        <end position="112"/>
    </location>
</feature>
<keyword evidence="8" id="KW-1185">Reference proteome</keyword>
<keyword evidence="1" id="KW-0805">Transcription regulation</keyword>
<evidence type="ECO:0000256" key="1">
    <source>
        <dbReference type="ARBA" id="ARBA00023015"/>
    </source>
</evidence>
<reference evidence="6" key="3">
    <citation type="submission" date="2022-12" db="EMBL/GenBank/DDBJ databases">
        <authorList>
            <person name="Sun Q."/>
            <person name="Zhou Y."/>
        </authorList>
    </citation>
    <scope>NUCLEOTIDE SEQUENCE</scope>
    <source>
        <strain evidence="6">CGMCC 1.15034</strain>
    </source>
</reference>
<dbReference type="PROSITE" id="PS01124">
    <property type="entry name" value="HTH_ARAC_FAMILY_2"/>
    <property type="match status" value="1"/>
</dbReference>
<evidence type="ECO:0000313" key="8">
    <source>
        <dbReference type="Proteomes" id="UP000593880"/>
    </source>
</evidence>
<reference evidence="7 8" key="2">
    <citation type="submission" date="2018-06" db="EMBL/GenBank/DDBJ databases">
        <title>Comparative genomics of rhizobia nodulating Arachis hypogaea in China.</title>
        <authorList>
            <person name="Li Y."/>
        </authorList>
    </citation>
    <scope>NUCLEOTIDE SEQUENCE [LARGE SCALE GENOMIC DNA]</scope>
    <source>
        <strain evidence="7 8">CCBAU 51658</strain>
    </source>
</reference>
<feature type="domain" description="HTH araC/xylS-type" evidence="5">
    <location>
        <begin position="234"/>
        <end position="344"/>
    </location>
</feature>
<proteinExistence type="predicted"/>
<reference evidence="6" key="1">
    <citation type="journal article" date="2014" name="Int. J. Syst. Evol. Microbiol.">
        <title>Complete genome sequence of Corynebacterium casei LMG S-19264T (=DSM 44701T), isolated from a smear-ripened cheese.</title>
        <authorList>
            <consortium name="US DOE Joint Genome Institute (JGI-PGF)"/>
            <person name="Walter F."/>
            <person name="Albersmeier A."/>
            <person name="Kalinowski J."/>
            <person name="Ruckert C."/>
        </authorList>
    </citation>
    <scope>NUCLEOTIDE SEQUENCE</scope>
    <source>
        <strain evidence="6">CGMCC 1.15034</strain>
    </source>
</reference>
<keyword evidence="3" id="KW-0804">Transcription</keyword>
<evidence type="ECO:0000313" key="9">
    <source>
        <dbReference type="Proteomes" id="UP000625079"/>
    </source>
</evidence>
<keyword evidence="4" id="KW-0472">Membrane</keyword>
<sequence>MSTLEAALRGGAVVILLLRAAVAARNARRDPVSRYAALLNASIAAFIVESAPGFGALDLRLRIPVAMVSAGLPAAFWIAMGAMFTDGFRPRWSHALGWLALVALAVMDQFKHPMSVDVARTGLSVIFLLFGAWHAWSGRGIDLVEGRRRLRVWYAAVTVLYALVSIAADWLWPGGLSASSVSLANAAALTALIFLFAVQGSIMTAETQLAPAAVQSRPSAPAFDSQAAPAAGPDSAQLLALQHLLEHDKVFREPDLSIASLSQKLDIPEYRLRHLINRQLGHRNFSAFVNGYRLADAEAALSDPAQAGVPILTIALDAGFGSIGPFNRAFKAQTGLTPSEYRRARLAGAAGAAGPSLAET</sequence>
<dbReference type="PRINTS" id="PR00032">
    <property type="entry name" value="HTHARAC"/>
</dbReference>
<dbReference type="GO" id="GO:0003700">
    <property type="term" value="F:DNA-binding transcription factor activity"/>
    <property type="evidence" value="ECO:0007669"/>
    <property type="project" value="InterPro"/>
</dbReference>
<dbReference type="SMART" id="SM00342">
    <property type="entry name" value="HTH_ARAC"/>
    <property type="match status" value="1"/>
</dbReference>
<dbReference type="Gene3D" id="1.10.10.60">
    <property type="entry name" value="Homeodomain-like"/>
    <property type="match status" value="1"/>
</dbReference>
<keyword evidence="4" id="KW-0812">Transmembrane</keyword>
<feature type="transmembrane region" description="Helical" evidence="4">
    <location>
        <begin position="6"/>
        <end position="24"/>
    </location>
</feature>
<dbReference type="Proteomes" id="UP000625079">
    <property type="component" value="Unassembled WGS sequence"/>
</dbReference>
<evidence type="ECO:0000259" key="5">
    <source>
        <dbReference type="PROSITE" id="PS01124"/>
    </source>
</evidence>
<evidence type="ECO:0000256" key="3">
    <source>
        <dbReference type="ARBA" id="ARBA00023163"/>
    </source>
</evidence>
<evidence type="ECO:0000256" key="2">
    <source>
        <dbReference type="ARBA" id="ARBA00023125"/>
    </source>
</evidence>
<feature type="transmembrane region" description="Helical" evidence="4">
    <location>
        <begin position="118"/>
        <end position="136"/>
    </location>
</feature>
<dbReference type="RefSeq" id="WP_128963826.1">
    <property type="nucleotide sequence ID" value="NZ_BMHC01000026.1"/>
</dbReference>
<feature type="transmembrane region" description="Helical" evidence="4">
    <location>
        <begin position="63"/>
        <end position="83"/>
    </location>
</feature>
<evidence type="ECO:0000313" key="7">
    <source>
        <dbReference type="EMBL" id="QOZ58108.1"/>
    </source>
</evidence>
<dbReference type="SUPFAM" id="SSF46689">
    <property type="entry name" value="Homeodomain-like"/>
    <property type="match status" value="1"/>
</dbReference>
<dbReference type="InterPro" id="IPR018060">
    <property type="entry name" value="HTH_AraC"/>
</dbReference>
<dbReference type="InterPro" id="IPR018062">
    <property type="entry name" value="HTH_AraC-typ_CS"/>
</dbReference>
<gene>
    <name evidence="6" type="ORF">GCM10010987_71140</name>
    <name evidence="7" type="ORF">XH86_04625</name>
</gene>
<dbReference type="PANTHER" id="PTHR43280">
    <property type="entry name" value="ARAC-FAMILY TRANSCRIPTIONAL REGULATOR"/>
    <property type="match status" value="1"/>
</dbReference>
<name>A0A410V058_9BRAD</name>
<feature type="transmembrane region" description="Helical" evidence="4">
    <location>
        <begin position="36"/>
        <end position="57"/>
    </location>
</feature>
<dbReference type="PANTHER" id="PTHR43280:SF29">
    <property type="entry name" value="ARAC-FAMILY TRANSCRIPTIONAL REGULATOR"/>
    <property type="match status" value="1"/>
</dbReference>
<feature type="transmembrane region" description="Helical" evidence="4">
    <location>
        <begin position="178"/>
        <end position="198"/>
    </location>
</feature>
<dbReference type="OrthoDB" id="5492415at2"/>
<dbReference type="InterPro" id="IPR020449">
    <property type="entry name" value="Tscrpt_reg_AraC-type_HTH"/>
</dbReference>
<feature type="transmembrane region" description="Helical" evidence="4">
    <location>
        <begin position="152"/>
        <end position="172"/>
    </location>
</feature>
<dbReference type="PROSITE" id="PS00041">
    <property type="entry name" value="HTH_ARAC_FAMILY_1"/>
    <property type="match status" value="1"/>
</dbReference>
<dbReference type="AlphaFoldDB" id="A0A410V058"/>
<dbReference type="GO" id="GO:0043565">
    <property type="term" value="F:sequence-specific DNA binding"/>
    <property type="evidence" value="ECO:0007669"/>
    <property type="project" value="InterPro"/>
</dbReference>
<protein>
    <submittedName>
        <fullName evidence="6 7">Transcriptional regulator</fullName>
    </submittedName>
</protein>
<keyword evidence="2" id="KW-0238">DNA-binding</keyword>
<dbReference type="EMBL" id="BMHC01000026">
    <property type="protein sequence ID" value="GGI32783.1"/>
    <property type="molecule type" value="Genomic_DNA"/>
</dbReference>
<dbReference type="Proteomes" id="UP000593880">
    <property type="component" value="Chromosome"/>
</dbReference>
<keyword evidence="4" id="KW-1133">Transmembrane helix</keyword>
<evidence type="ECO:0000313" key="6">
    <source>
        <dbReference type="EMBL" id="GGI32783.1"/>
    </source>
</evidence>
<organism evidence="6 9">
    <name type="scientific">Bradyrhizobium guangdongense</name>
    <dbReference type="NCBI Taxonomy" id="1325090"/>
    <lineage>
        <taxon>Bacteria</taxon>
        <taxon>Pseudomonadati</taxon>
        <taxon>Pseudomonadota</taxon>
        <taxon>Alphaproteobacteria</taxon>
        <taxon>Hyphomicrobiales</taxon>
        <taxon>Nitrobacteraceae</taxon>
        <taxon>Bradyrhizobium</taxon>
    </lineage>
</organism>
<evidence type="ECO:0000256" key="4">
    <source>
        <dbReference type="SAM" id="Phobius"/>
    </source>
</evidence>
<accession>A0A410V058</accession>